<dbReference type="SUPFAM" id="SSF53850">
    <property type="entry name" value="Periplasmic binding protein-like II"/>
    <property type="match status" value="1"/>
</dbReference>
<keyword evidence="9" id="KW-1185">Reference proteome</keyword>
<dbReference type="PIRSF" id="PIRSF002854">
    <property type="entry name" value="MetQ"/>
    <property type="match status" value="1"/>
</dbReference>
<organism evidence="8 9">
    <name type="scientific">Saccharopolyspora cebuensis</name>
    <dbReference type="NCBI Taxonomy" id="418759"/>
    <lineage>
        <taxon>Bacteria</taxon>
        <taxon>Bacillati</taxon>
        <taxon>Actinomycetota</taxon>
        <taxon>Actinomycetes</taxon>
        <taxon>Pseudonocardiales</taxon>
        <taxon>Pseudonocardiaceae</taxon>
        <taxon>Saccharopolyspora</taxon>
    </lineage>
</organism>
<keyword evidence="4" id="KW-0564">Palmitate</keyword>
<evidence type="ECO:0000256" key="6">
    <source>
        <dbReference type="PIRNR" id="PIRNR002854"/>
    </source>
</evidence>
<comment type="caution">
    <text evidence="8">The sequence shown here is derived from an EMBL/GenBank/DDBJ whole genome shotgun (WGS) entry which is preliminary data.</text>
</comment>
<dbReference type="PANTHER" id="PTHR30429">
    <property type="entry name" value="D-METHIONINE-BINDING LIPOPROTEIN METQ"/>
    <property type="match status" value="1"/>
</dbReference>
<feature type="chain" id="PRO_5045218016" description="Lipoprotein" evidence="7">
    <location>
        <begin position="21"/>
        <end position="271"/>
    </location>
</feature>
<accession>A0ABV4CER9</accession>
<sequence length="271" mass="29172">MRVRLAALVAGSALALTACGGGGTEAAEDPNAPLKVGVSPTPHGEILEYVDDNLAQQAGIDLEIEQFNDYIRPNEALQHGELDANYFQHQPYLENYQAQHGGTELVWVEPVHLEPLAMYSKNHDTPEQIPNGSVITLPNDPANQFRALKLLENAGLLTLKPEAAVGTRLAEAVADNPRQLQLKDLSPDQLPRTVEDSAAAVVNGNYAVKAGLQDPVFVESAEGSPYANGLVTSPRMAEDPRIAKLAELLRSPEVEQFIDQEYGGVAVVPAR</sequence>
<keyword evidence="5 6" id="KW-0449">Lipoprotein</keyword>
<protein>
    <recommendedName>
        <fullName evidence="6">Lipoprotein</fullName>
    </recommendedName>
</protein>
<dbReference type="PANTHER" id="PTHR30429:SF0">
    <property type="entry name" value="METHIONINE-BINDING LIPOPROTEIN METQ"/>
    <property type="match status" value="1"/>
</dbReference>
<evidence type="ECO:0000313" key="9">
    <source>
        <dbReference type="Proteomes" id="UP001564626"/>
    </source>
</evidence>
<evidence type="ECO:0000256" key="7">
    <source>
        <dbReference type="SAM" id="SignalP"/>
    </source>
</evidence>
<dbReference type="InterPro" id="IPR004872">
    <property type="entry name" value="Lipoprotein_NlpA"/>
</dbReference>
<keyword evidence="3" id="KW-0472">Membrane</keyword>
<feature type="signal peptide" evidence="7">
    <location>
        <begin position="1"/>
        <end position="20"/>
    </location>
</feature>
<name>A0ABV4CER9_9PSEU</name>
<evidence type="ECO:0000313" key="8">
    <source>
        <dbReference type="EMBL" id="MEY8038351.1"/>
    </source>
</evidence>
<comment type="similarity">
    <text evidence="6">Belongs to the nlpA lipoprotein family.</text>
</comment>
<comment type="subcellular location">
    <subcellularLocation>
        <location evidence="1">Membrane</location>
        <topology evidence="1">Lipid-anchor</topology>
    </subcellularLocation>
</comment>
<evidence type="ECO:0000256" key="3">
    <source>
        <dbReference type="ARBA" id="ARBA00023136"/>
    </source>
</evidence>
<evidence type="ECO:0000256" key="5">
    <source>
        <dbReference type="ARBA" id="ARBA00023288"/>
    </source>
</evidence>
<dbReference type="RefSeq" id="WP_345355878.1">
    <property type="nucleotide sequence ID" value="NZ_BAABII010000002.1"/>
</dbReference>
<evidence type="ECO:0000256" key="4">
    <source>
        <dbReference type="ARBA" id="ARBA00023139"/>
    </source>
</evidence>
<evidence type="ECO:0000256" key="1">
    <source>
        <dbReference type="ARBA" id="ARBA00004635"/>
    </source>
</evidence>
<dbReference type="Pfam" id="PF03180">
    <property type="entry name" value="Lipoprotein_9"/>
    <property type="match status" value="1"/>
</dbReference>
<proteinExistence type="inferred from homology"/>
<keyword evidence="2 7" id="KW-0732">Signal</keyword>
<evidence type="ECO:0000256" key="2">
    <source>
        <dbReference type="ARBA" id="ARBA00022729"/>
    </source>
</evidence>
<reference evidence="8 9" key="1">
    <citation type="submission" date="2024-08" db="EMBL/GenBank/DDBJ databases">
        <title>Genome mining of Saccharopolyspora cebuensis PGLac3 from Nigerian medicinal plant.</title>
        <authorList>
            <person name="Ezeobiora C.E."/>
            <person name="Igbokwe N.H."/>
            <person name="Amin D.H."/>
            <person name="Mendie U.E."/>
        </authorList>
    </citation>
    <scope>NUCLEOTIDE SEQUENCE [LARGE SCALE GENOMIC DNA]</scope>
    <source>
        <strain evidence="8 9">PGLac3</strain>
    </source>
</reference>
<gene>
    <name evidence="8" type="ORF">AB8O55_02985</name>
</gene>
<dbReference type="PROSITE" id="PS51257">
    <property type="entry name" value="PROKAR_LIPOPROTEIN"/>
    <property type="match status" value="1"/>
</dbReference>
<dbReference type="Proteomes" id="UP001564626">
    <property type="component" value="Unassembled WGS sequence"/>
</dbReference>
<dbReference type="Gene3D" id="3.40.190.10">
    <property type="entry name" value="Periplasmic binding protein-like II"/>
    <property type="match status" value="2"/>
</dbReference>
<dbReference type="EMBL" id="JBGEHV010000003">
    <property type="protein sequence ID" value="MEY8038351.1"/>
    <property type="molecule type" value="Genomic_DNA"/>
</dbReference>